<dbReference type="Proteomes" id="UP001163550">
    <property type="component" value="Chromosome"/>
</dbReference>
<feature type="domain" description="Helicase C-terminal" evidence="6">
    <location>
        <begin position="375"/>
        <end position="561"/>
    </location>
</feature>
<dbReference type="GO" id="GO:0005524">
    <property type="term" value="F:ATP binding"/>
    <property type="evidence" value="ECO:0007669"/>
    <property type="project" value="UniProtKB-KW"/>
</dbReference>
<dbReference type="PROSITE" id="PS51194">
    <property type="entry name" value="HELICASE_CTER"/>
    <property type="match status" value="1"/>
</dbReference>
<evidence type="ECO:0000313" key="7">
    <source>
        <dbReference type="EMBL" id="OFV69619.1"/>
    </source>
</evidence>
<evidence type="ECO:0000256" key="4">
    <source>
        <dbReference type="ARBA" id="ARBA00022840"/>
    </source>
</evidence>
<evidence type="ECO:0000259" key="6">
    <source>
        <dbReference type="PROSITE" id="PS51194"/>
    </source>
</evidence>
<dbReference type="GO" id="GO:0016787">
    <property type="term" value="F:hydrolase activity"/>
    <property type="evidence" value="ECO:0007669"/>
    <property type="project" value="UniProtKB-KW"/>
</dbReference>
<dbReference type="SUPFAM" id="SSF52540">
    <property type="entry name" value="P-loop containing nucleoside triphosphate hydrolases"/>
    <property type="match status" value="2"/>
</dbReference>
<evidence type="ECO:0000313" key="8">
    <source>
        <dbReference type="EMBL" id="UYO64287.1"/>
    </source>
</evidence>
<evidence type="ECO:0000256" key="1">
    <source>
        <dbReference type="ARBA" id="ARBA00022741"/>
    </source>
</evidence>
<dbReference type="InterPro" id="IPR027417">
    <property type="entry name" value="P-loop_NTPase"/>
</dbReference>
<organism evidence="7 9">
    <name type="scientific">Acetobacterium wieringae</name>
    <dbReference type="NCBI Taxonomy" id="52694"/>
    <lineage>
        <taxon>Bacteria</taxon>
        <taxon>Bacillati</taxon>
        <taxon>Bacillota</taxon>
        <taxon>Clostridia</taxon>
        <taxon>Eubacteriales</taxon>
        <taxon>Eubacteriaceae</taxon>
        <taxon>Acetobacterium</taxon>
    </lineage>
</organism>
<proteinExistence type="predicted"/>
<dbReference type="InterPro" id="IPR050474">
    <property type="entry name" value="Hel308_SKI2-like"/>
</dbReference>
<dbReference type="SMART" id="SM00487">
    <property type="entry name" value="DEXDc"/>
    <property type="match status" value="1"/>
</dbReference>
<dbReference type="STRING" id="52694.ACWI_27560"/>
<dbReference type="InterPro" id="IPR014001">
    <property type="entry name" value="Helicase_ATP-bd"/>
</dbReference>
<dbReference type="Proteomes" id="UP000176244">
    <property type="component" value="Unassembled WGS sequence"/>
</dbReference>
<protein>
    <submittedName>
        <fullName evidence="8">DEAD/DEAH box helicase</fullName>
    </submittedName>
    <submittedName>
        <fullName evidence="7">Ski2-like helicase</fullName>
    </submittedName>
</protein>
<sequence length="877" mass="101982">MNNNLINLGESIFNEIDNNDFLNSNYDNLLYNYALIKFHLIDKRQNREVDTDAVLRFADLLSKSTHSTKKDQHKMWAQEIISLLLELEPDNNNIKYYAGSILSNVGNFRGRDLVDSQYKEITLQEKAFAAFCKNYLTIPSDKTKTFFLQQKNIYDRMGGDFLSYSAPTSMGKSFIMHMFIQEQILNGKKLNFARIVPSKALINEVRSDTINDLKNILEEKNYRVVTAASDISLEEEHNFILIMTPERLLYLLINNPDFEIDYIFVDEAHKISGRNSRGPFYYKVIDMLARKNPMPHFIFASPNIPNPEVYLKLVTEAERGTENAVTSSFAPVTQFKFLINCEEQSISIYNDHTKNPVFVCKINQSGTTVMDYILLMEQYDTQHKQKTLAYFNSKSAAIAKALEFSQYRQKQDIPELKKLAADIKREVHGDYFLTEIIEKGVAYHIGYLPSSIRQRIEQLFKEGKITAMFCTSTLIEGVNLPADNLFIANNYNGRPKMSGVEFKNLIGRVGRIKFNLYGNVFFVTDGKRTTEKDYLGLLQEPVKEQKLSVVQDLKPKLKKHIIETLLAGDSVIDKYNDHQPEEEYVMMRKFGMILLQDIMDERDSLVSREFSKYLPDGGVEQIRASFSNSRKYIDNDINISVDQTRRLANAIRNGSSFPEITDGKFNHSVVLGFLQELCSIFDWDRYEFSTLGKRDNDGNYRKLSWYAVILAQWMEGHGLNYIMRQAIRFRQNNTYPFYLNSYTVVNYDDSPEHRNVVFSDTLEVIENIILFSISNYLLRYANMYKSIHGETSLDKNNWYEYVEYGTTNEMTIFLQRNGFSRESATYIKEYLDDYVILTENQEYKLQRNLLECENANVREEANSIIYNIPQLFYSETI</sequence>
<dbReference type="PANTHER" id="PTHR47961:SF6">
    <property type="entry name" value="DNA-DIRECTED DNA POLYMERASE"/>
    <property type="match status" value="1"/>
</dbReference>
<dbReference type="AlphaFoldDB" id="A0A1F2PDY4"/>
<dbReference type="Pfam" id="PF00271">
    <property type="entry name" value="Helicase_C"/>
    <property type="match status" value="1"/>
</dbReference>
<dbReference type="PROSITE" id="PS51192">
    <property type="entry name" value="HELICASE_ATP_BIND_1"/>
    <property type="match status" value="1"/>
</dbReference>
<reference evidence="7 9" key="1">
    <citation type="submission" date="2015-09" db="EMBL/GenBank/DDBJ databases">
        <title>Genome sequence of Acetobacterium wieringae DSM 1911.</title>
        <authorList>
            <person name="Poehlein A."/>
            <person name="Bengelsdorf F.R."/>
            <person name="Schiel-Bengelsdorf B."/>
            <person name="Duerre P."/>
            <person name="Daniel R."/>
        </authorList>
    </citation>
    <scope>NUCLEOTIDE SEQUENCE [LARGE SCALE GENOMIC DNA]</scope>
    <source>
        <strain evidence="7 9">DSM 1911</strain>
    </source>
</reference>
<dbReference type="Gene3D" id="3.40.50.300">
    <property type="entry name" value="P-loop containing nucleotide triphosphate hydrolases"/>
    <property type="match status" value="2"/>
</dbReference>
<evidence type="ECO:0000256" key="3">
    <source>
        <dbReference type="ARBA" id="ARBA00022806"/>
    </source>
</evidence>
<dbReference type="RefSeq" id="WP_070372025.1">
    <property type="nucleotide sequence ID" value="NZ_CP087994.1"/>
</dbReference>
<evidence type="ECO:0000259" key="5">
    <source>
        <dbReference type="PROSITE" id="PS51192"/>
    </source>
</evidence>
<accession>A0A1F2PDY4</accession>
<gene>
    <name evidence="7" type="ORF">ACWI_27560</name>
    <name evidence="8" type="ORF">LNN31_07675</name>
</gene>
<dbReference type="SMART" id="SM00490">
    <property type="entry name" value="HELICc"/>
    <property type="match status" value="1"/>
</dbReference>
<dbReference type="GO" id="GO:0004386">
    <property type="term" value="F:helicase activity"/>
    <property type="evidence" value="ECO:0007669"/>
    <property type="project" value="UniProtKB-KW"/>
</dbReference>
<evidence type="ECO:0000256" key="2">
    <source>
        <dbReference type="ARBA" id="ARBA00022801"/>
    </source>
</evidence>
<evidence type="ECO:0000313" key="10">
    <source>
        <dbReference type="Proteomes" id="UP001163550"/>
    </source>
</evidence>
<feature type="domain" description="Helicase ATP-binding" evidence="5">
    <location>
        <begin position="153"/>
        <end position="322"/>
    </location>
</feature>
<keyword evidence="4" id="KW-0067">ATP-binding</keyword>
<keyword evidence="2" id="KW-0378">Hydrolase</keyword>
<keyword evidence="3 7" id="KW-0347">Helicase</keyword>
<dbReference type="InterPro" id="IPR001650">
    <property type="entry name" value="Helicase_C-like"/>
</dbReference>
<dbReference type="Pfam" id="PF00270">
    <property type="entry name" value="DEAD"/>
    <property type="match status" value="1"/>
</dbReference>
<name>A0A1F2PDY4_9FIRM</name>
<dbReference type="EMBL" id="LKEU01000037">
    <property type="protein sequence ID" value="OFV69619.1"/>
    <property type="molecule type" value="Genomic_DNA"/>
</dbReference>
<keyword evidence="10" id="KW-1185">Reference proteome</keyword>
<dbReference type="OrthoDB" id="9815222at2"/>
<dbReference type="EMBL" id="CP087994">
    <property type="protein sequence ID" value="UYO64287.1"/>
    <property type="molecule type" value="Genomic_DNA"/>
</dbReference>
<reference evidence="8" key="2">
    <citation type="submission" date="2021-11" db="EMBL/GenBank/DDBJ databases">
        <title>Isoprene-degrading acetogen.</title>
        <authorList>
            <person name="Yang Y."/>
            <person name="Jin H."/>
            <person name="Yan J."/>
        </authorList>
    </citation>
    <scope>NUCLEOTIDE SEQUENCE</scope>
    <source>
        <strain evidence="8">Berkeley</strain>
    </source>
</reference>
<dbReference type="PANTHER" id="PTHR47961">
    <property type="entry name" value="DNA POLYMERASE THETA, PUTATIVE (AFU_ORTHOLOGUE AFUA_1G05260)-RELATED"/>
    <property type="match status" value="1"/>
</dbReference>
<keyword evidence="1" id="KW-0547">Nucleotide-binding</keyword>
<dbReference type="GO" id="GO:0003676">
    <property type="term" value="F:nucleic acid binding"/>
    <property type="evidence" value="ECO:0007669"/>
    <property type="project" value="InterPro"/>
</dbReference>
<evidence type="ECO:0000313" key="9">
    <source>
        <dbReference type="Proteomes" id="UP000176244"/>
    </source>
</evidence>
<dbReference type="InterPro" id="IPR011545">
    <property type="entry name" value="DEAD/DEAH_box_helicase_dom"/>
</dbReference>